<dbReference type="EMBL" id="CP001744">
    <property type="protein sequence ID" value="ADG68977.1"/>
    <property type="molecule type" value="Genomic_DNA"/>
</dbReference>
<evidence type="ECO:0000256" key="1">
    <source>
        <dbReference type="SAM" id="SignalP"/>
    </source>
</evidence>
<dbReference type="Proteomes" id="UP000002220">
    <property type="component" value="Chromosome"/>
</dbReference>
<keyword evidence="3" id="KW-1185">Reference proteome</keyword>
<feature type="chain" id="PRO_5003076315" evidence="1">
    <location>
        <begin position="50"/>
        <end position="325"/>
    </location>
</feature>
<dbReference type="AlphaFoldDB" id="D5STE8"/>
<dbReference type="InterPro" id="IPR046230">
    <property type="entry name" value="DUF6263"/>
</dbReference>
<sequence length="325" mass="34932">MIMLQLLRTLCFGMACTSTDLSHSRLVIGCLTSLLACCLSFMTSNAAVAQTELILKFKAGDVYQQKVTTSTITGGVVAEKPVKTTLQQEMLITTKVEAVTESGAGKLSQVIDQITLDIDLPNGKSVAYDSNQKEFSDPLLTALHKTLGLLDGAKFQFTVSPRGEFSDFVIPPELAQIAKAQPQGLMGDSLSEASLRRMFEDTSVSLPQGPINKGATWNRKTNVKLPIGEIVSHLTFTYEGPENETLERIAVGGDIEMTPAEKSPLAVTLNSKKLSGVVLFDKVAGRVESNQIKQVLEVTVAAGGQTNDITIESEVKTKLLPAAKE</sequence>
<dbReference type="HOGENOM" id="CLU_854884_0_0_0"/>
<dbReference type="KEGG" id="plm:Plim_3162"/>
<dbReference type="Pfam" id="PF19777">
    <property type="entry name" value="DUF6263"/>
    <property type="match status" value="1"/>
</dbReference>
<protein>
    <submittedName>
        <fullName evidence="2">Uncharacterized protein</fullName>
    </submittedName>
</protein>
<proteinExistence type="predicted"/>
<feature type="signal peptide" evidence="1">
    <location>
        <begin position="1"/>
        <end position="49"/>
    </location>
</feature>
<keyword evidence="1" id="KW-0732">Signal</keyword>
<gene>
    <name evidence="2" type="ordered locus">Plim_3162</name>
</gene>
<reference evidence="2 3" key="1">
    <citation type="journal article" date="2010" name="Stand. Genomic Sci.">
        <title>Complete genome sequence of Planctomyces limnophilus type strain (Mu 290).</title>
        <authorList>
            <person name="Labutti K."/>
            <person name="Sikorski J."/>
            <person name="Schneider S."/>
            <person name="Nolan M."/>
            <person name="Lucas S."/>
            <person name="Glavina Del Rio T."/>
            <person name="Tice H."/>
            <person name="Cheng J.F."/>
            <person name="Goodwin L."/>
            <person name="Pitluck S."/>
            <person name="Liolios K."/>
            <person name="Ivanova N."/>
            <person name="Mavromatis K."/>
            <person name="Mikhailova N."/>
            <person name="Pati A."/>
            <person name="Chen A."/>
            <person name="Palaniappan K."/>
            <person name="Land M."/>
            <person name="Hauser L."/>
            <person name="Chang Y.J."/>
            <person name="Jeffries C.D."/>
            <person name="Tindall B.J."/>
            <person name="Rohde M."/>
            <person name="Goker M."/>
            <person name="Woyke T."/>
            <person name="Bristow J."/>
            <person name="Eisen J.A."/>
            <person name="Markowitz V."/>
            <person name="Hugenholtz P."/>
            <person name="Kyrpides N.C."/>
            <person name="Klenk H.P."/>
            <person name="Lapidus A."/>
        </authorList>
    </citation>
    <scope>NUCLEOTIDE SEQUENCE [LARGE SCALE GENOMIC DNA]</scope>
    <source>
        <strain evidence="3">ATCC 43296 / DSM 3776 / IFAM 1008 / 290</strain>
    </source>
</reference>
<evidence type="ECO:0000313" key="3">
    <source>
        <dbReference type="Proteomes" id="UP000002220"/>
    </source>
</evidence>
<name>D5STE8_PLAL2</name>
<evidence type="ECO:0000313" key="2">
    <source>
        <dbReference type="EMBL" id="ADG68977.1"/>
    </source>
</evidence>
<accession>D5STE8</accession>
<organism evidence="2 3">
    <name type="scientific">Planctopirus limnophila (strain ATCC 43296 / DSM 3776 / IFAM 1008 / Mu 290)</name>
    <name type="common">Planctomyces limnophilus</name>
    <dbReference type="NCBI Taxonomy" id="521674"/>
    <lineage>
        <taxon>Bacteria</taxon>
        <taxon>Pseudomonadati</taxon>
        <taxon>Planctomycetota</taxon>
        <taxon>Planctomycetia</taxon>
        <taxon>Planctomycetales</taxon>
        <taxon>Planctomycetaceae</taxon>
        <taxon>Planctopirus</taxon>
    </lineage>
</organism>